<organism evidence="8 9">
    <name type="scientific">Endocarpon pusillum</name>
    <dbReference type="NCBI Taxonomy" id="364733"/>
    <lineage>
        <taxon>Eukaryota</taxon>
        <taxon>Fungi</taxon>
        <taxon>Dikarya</taxon>
        <taxon>Ascomycota</taxon>
        <taxon>Pezizomycotina</taxon>
        <taxon>Eurotiomycetes</taxon>
        <taxon>Chaetothyriomycetidae</taxon>
        <taxon>Verrucariales</taxon>
        <taxon>Verrucariaceae</taxon>
        <taxon>Endocarpon</taxon>
    </lineage>
</organism>
<evidence type="ECO:0000256" key="5">
    <source>
        <dbReference type="ARBA" id="ARBA00037982"/>
    </source>
</evidence>
<feature type="compositionally biased region" description="Polar residues" evidence="6">
    <location>
        <begin position="505"/>
        <end position="522"/>
    </location>
</feature>
<evidence type="ECO:0000256" key="1">
    <source>
        <dbReference type="ARBA" id="ARBA00022679"/>
    </source>
</evidence>
<comment type="caution">
    <text evidence="8">The sequence shown here is derived from an EMBL/GenBank/DDBJ whole genome shotgun (WGS) entry which is preliminary data.</text>
</comment>
<dbReference type="PANTHER" id="PTHR11042">
    <property type="entry name" value="EUKARYOTIC TRANSLATION INITIATION FACTOR 2-ALPHA KINASE EIF2-ALPHA KINASE -RELATED"/>
    <property type="match status" value="1"/>
</dbReference>
<comment type="similarity">
    <text evidence="5">Belongs to the protein kinase superfamily. Ser/Thr protein kinase family. GCN2 subfamily.</text>
</comment>
<feature type="compositionally biased region" description="Pro residues" evidence="6">
    <location>
        <begin position="1"/>
        <end position="10"/>
    </location>
</feature>
<feature type="compositionally biased region" description="Polar residues" evidence="6">
    <location>
        <begin position="560"/>
        <end position="571"/>
    </location>
</feature>
<feature type="compositionally biased region" description="Polar residues" evidence="6">
    <location>
        <begin position="241"/>
        <end position="266"/>
    </location>
</feature>
<dbReference type="EMBL" id="JAACFV010000047">
    <property type="protein sequence ID" value="KAF7508944.1"/>
    <property type="molecule type" value="Genomic_DNA"/>
</dbReference>
<dbReference type="InterPro" id="IPR050339">
    <property type="entry name" value="CC_SR_Kinase"/>
</dbReference>
<dbReference type="FunFam" id="1.10.510.10:FF:000536">
    <property type="entry name" value="Cyclin-dependent kinase WEE1"/>
    <property type="match status" value="1"/>
</dbReference>
<keyword evidence="4" id="KW-0067">ATP-binding</keyword>
<protein>
    <recommendedName>
        <fullName evidence="7">Protein kinase domain-containing protein</fullName>
    </recommendedName>
</protein>
<dbReference type="SMART" id="SM00220">
    <property type="entry name" value="S_TKc"/>
    <property type="match status" value="1"/>
</dbReference>
<dbReference type="GO" id="GO:0110031">
    <property type="term" value="P:negative regulation of G2/MI transition of meiotic cell cycle"/>
    <property type="evidence" value="ECO:0007669"/>
    <property type="project" value="TreeGrafter"/>
</dbReference>
<dbReference type="Gene3D" id="3.30.200.20">
    <property type="entry name" value="Phosphorylase Kinase, domain 1"/>
    <property type="match status" value="1"/>
</dbReference>
<dbReference type="InterPro" id="IPR011009">
    <property type="entry name" value="Kinase-like_dom_sf"/>
</dbReference>
<feature type="compositionally biased region" description="Polar residues" evidence="6">
    <location>
        <begin position="50"/>
        <end position="67"/>
    </location>
</feature>
<evidence type="ECO:0000256" key="6">
    <source>
        <dbReference type="SAM" id="MobiDB-lite"/>
    </source>
</evidence>
<evidence type="ECO:0000313" key="8">
    <source>
        <dbReference type="EMBL" id="KAF7508944.1"/>
    </source>
</evidence>
<feature type="compositionally biased region" description="Basic and acidic residues" evidence="6">
    <location>
        <begin position="334"/>
        <end position="348"/>
    </location>
</feature>
<dbReference type="GO" id="GO:0005737">
    <property type="term" value="C:cytoplasm"/>
    <property type="evidence" value="ECO:0007669"/>
    <property type="project" value="TreeGrafter"/>
</dbReference>
<dbReference type="SUPFAM" id="SSF56112">
    <property type="entry name" value="Protein kinase-like (PK-like)"/>
    <property type="match status" value="1"/>
</dbReference>
<dbReference type="PROSITE" id="PS50011">
    <property type="entry name" value="PROTEIN_KINASE_DOM"/>
    <property type="match status" value="1"/>
</dbReference>
<dbReference type="Gene3D" id="1.10.510.10">
    <property type="entry name" value="Transferase(Phosphotransferase) domain 1"/>
    <property type="match status" value="1"/>
</dbReference>
<accession>A0A8H7E399</accession>
<feature type="region of interest" description="Disordered" evidence="6">
    <location>
        <begin position="499"/>
        <end position="628"/>
    </location>
</feature>
<keyword evidence="1" id="KW-0808">Transferase</keyword>
<dbReference type="GO" id="GO:0004713">
    <property type="term" value="F:protein tyrosine kinase activity"/>
    <property type="evidence" value="ECO:0007669"/>
    <property type="project" value="TreeGrafter"/>
</dbReference>
<evidence type="ECO:0000259" key="7">
    <source>
        <dbReference type="PROSITE" id="PS50011"/>
    </source>
</evidence>
<gene>
    <name evidence="8" type="ORF">GJ744_008500</name>
</gene>
<evidence type="ECO:0000256" key="4">
    <source>
        <dbReference type="ARBA" id="ARBA00022840"/>
    </source>
</evidence>
<keyword evidence="2" id="KW-0547">Nucleotide-binding</keyword>
<evidence type="ECO:0000256" key="3">
    <source>
        <dbReference type="ARBA" id="ARBA00022777"/>
    </source>
</evidence>
<dbReference type="FunFam" id="3.30.200.20:FF:000611">
    <property type="entry name" value="Protein kinase, putative"/>
    <property type="match status" value="1"/>
</dbReference>
<evidence type="ECO:0000256" key="2">
    <source>
        <dbReference type="ARBA" id="ARBA00022741"/>
    </source>
</evidence>
<proteinExistence type="inferred from homology"/>
<feature type="compositionally biased region" description="Polar residues" evidence="6">
    <location>
        <begin position="276"/>
        <end position="286"/>
    </location>
</feature>
<dbReference type="Pfam" id="PF00069">
    <property type="entry name" value="Pkinase"/>
    <property type="match status" value="1"/>
</dbReference>
<name>A0A8H7E399_9EURO</name>
<evidence type="ECO:0000313" key="9">
    <source>
        <dbReference type="Proteomes" id="UP000606974"/>
    </source>
</evidence>
<dbReference type="GO" id="GO:0005634">
    <property type="term" value="C:nucleus"/>
    <property type="evidence" value="ECO:0007669"/>
    <property type="project" value="TreeGrafter"/>
</dbReference>
<feature type="compositionally biased region" description="Polar residues" evidence="6">
    <location>
        <begin position="19"/>
        <end position="31"/>
    </location>
</feature>
<feature type="domain" description="Protein kinase" evidence="7">
    <location>
        <begin position="656"/>
        <end position="1009"/>
    </location>
</feature>
<feature type="compositionally biased region" description="Low complexity" evidence="6">
    <location>
        <begin position="293"/>
        <end position="309"/>
    </location>
</feature>
<sequence length="1040" mass="113465">MNVPFSPSPLSPSRRSCSDNNLNIPSPSYTPSHAIPYPPSARASRPTLRRSVQSQNLPRSARTSPKSPSKRPLADLSDGSNVPSMPLRKRSSTDAQCDYPSDTFSLAVDKENEDGMDFISASKMTTSKSEKRMTGHFGSKSTAPSPMKRNDGLLTIERSSFGSPSAKRRSLHGPSPDFNIFESEPQSSASETRSMDDGDWSARYGLPPTNSYFNTIPKRSSSLRKSTLQQRQLERPANAKGLSSMQFATGTPGPQNQKKGQRSSLDNHLPPMQRDSPFSSQGSLLNASIHPLGQGQSQSQNQSQNQSSQASHPPHPLSRTMTQSSSTSSIADDSPTHEPVHRPDRPKSVFDFSKSLPIGASRPSVFAEEDSQESSQGSFATPANYKSAKPLPAAFMSTGLISKKNRNVDDPHGGLPKAHMPDTPCKKQMIPFPAASNFAPAGAAKVAKPARHSFGTPSTPLNSHHSVVKPAPFTFGKGVGIFGATSGKNSLTKKASFASIDGEENSQSQSPTPRDSQTSTDSEYPPTPTKRILVEHQNVSRPSKSGSGERSRLSSSFSSKPATTSRLTSMSPHHEPSQRSSPRTPQEHLLPPDPSGLSISGHSDRPLFHRGTSSASGMPATPTGPRDYFKSFSNRQSLNLTAGESMDVDQCLLSKFERVELVGTGEFSQVYRVAAASNPSPYHSLFSLSATRSSSRSSLPEQVFAVKKSRHVYSGARDRQRKIHEVDVLKTLGHTDHVLSFVDSWEDQGHLYIQTEFCEEGTLDIFLAQVGVKARLDDFRIWKILLEMSLGLQHIHDCGFIHLDLKPANVFVTFEGVLKIGDFGMATKWPAKAGIEGEGDREYIGPEVLMGQYDKPADIFALGLIMLETAGNVELPDNGASWQKLRNGDMSDVPSLTWSSDEASHIFRDASGNPLPERTSFDDDLGHREQQQFVSATRDSFRGHDEQLVDDGKSVHLARSGELVEPPAFMVDPKNEQALDTIVRWMISPEPYDRPIASQILQTVGVQWAETRRRAGATVYEGNWGPADHVLAEDAEMIDV</sequence>
<dbReference type="PANTHER" id="PTHR11042:SF196">
    <property type="entry name" value="MITOSIS INHIBITOR PROTEIN KINASE SWE1"/>
    <property type="match status" value="1"/>
</dbReference>
<dbReference type="Proteomes" id="UP000606974">
    <property type="component" value="Unassembled WGS sequence"/>
</dbReference>
<dbReference type="GO" id="GO:0005524">
    <property type="term" value="F:ATP binding"/>
    <property type="evidence" value="ECO:0007669"/>
    <property type="project" value="UniProtKB-KW"/>
</dbReference>
<dbReference type="AlphaFoldDB" id="A0A8H7E399"/>
<reference evidence="8" key="1">
    <citation type="submission" date="2020-02" db="EMBL/GenBank/DDBJ databases">
        <authorList>
            <person name="Palmer J.M."/>
        </authorList>
    </citation>
    <scope>NUCLEOTIDE SEQUENCE</scope>
    <source>
        <strain evidence="8">EPUS1.4</strain>
        <tissue evidence="8">Thallus</tissue>
    </source>
</reference>
<keyword evidence="3" id="KW-0418">Kinase</keyword>
<dbReference type="InterPro" id="IPR008271">
    <property type="entry name" value="Ser/Thr_kinase_AS"/>
</dbReference>
<keyword evidence="9" id="KW-1185">Reference proteome</keyword>
<feature type="region of interest" description="Disordered" evidence="6">
    <location>
        <begin position="1"/>
        <end position="384"/>
    </location>
</feature>
<dbReference type="OrthoDB" id="5337378at2759"/>
<feature type="compositionally biased region" description="Low complexity" evidence="6">
    <location>
        <begin position="318"/>
        <end position="333"/>
    </location>
</feature>
<dbReference type="PROSITE" id="PS00108">
    <property type="entry name" value="PROTEIN_KINASE_ST"/>
    <property type="match status" value="1"/>
</dbReference>
<dbReference type="InterPro" id="IPR000719">
    <property type="entry name" value="Prot_kinase_dom"/>
</dbReference>
<feature type="compositionally biased region" description="Polar residues" evidence="6">
    <location>
        <begin position="208"/>
        <end position="231"/>
    </location>
</feature>